<dbReference type="InterPro" id="IPR036291">
    <property type="entry name" value="NAD(P)-bd_dom_sf"/>
</dbReference>
<evidence type="ECO:0000256" key="2">
    <source>
        <dbReference type="ARBA" id="ARBA00001911"/>
    </source>
</evidence>
<gene>
    <name evidence="13" type="primary">galE</name>
    <name evidence="13" type="ORF">CSO01_33370</name>
</gene>
<dbReference type="SUPFAM" id="SSF51735">
    <property type="entry name" value="NAD(P)-binding Rossmann-fold domains"/>
    <property type="match status" value="1"/>
</dbReference>
<dbReference type="EC" id="5.1.3.2" evidence="5"/>
<evidence type="ECO:0000256" key="8">
    <source>
        <dbReference type="ARBA" id="ARBA00023235"/>
    </source>
</evidence>
<dbReference type="GO" id="GO:0033499">
    <property type="term" value="P:galactose catabolic process via UDP-galactose, Leloir pathway"/>
    <property type="evidence" value="ECO:0007669"/>
    <property type="project" value="TreeGrafter"/>
</dbReference>
<dbReference type="Pfam" id="PF01370">
    <property type="entry name" value="Epimerase"/>
    <property type="match status" value="1"/>
</dbReference>
<evidence type="ECO:0000313" key="14">
    <source>
        <dbReference type="Proteomes" id="UP000321798"/>
    </source>
</evidence>
<dbReference type="NCBIfam" id="TIGR01179">
    <property type="entry name" value="galE"/>
    <property type="match status" value="1"/>
</dbReference>
<dbReference type="AlphaFoldDB" id="A0A512PHL8"/>
<evidence type="ECO:0000256" key="5">
    <source>
        <dbReference type="ARBA" id="ARBA00013189"/>
    </source>
</evidence>
<dbReference type="Gene3D" id="3.90.25.10">
    <property type="entry name" value="UDP-galactose 4-epimerase, domain 1"/>
    <property type="match status" value="1"/>
</dbReference>
<evidence type="ECO:0000256" key="11">
    <source>
        <dbReference type="ARBA" id="ARBA00033067"/>
    </source>
</evidence>
<evidence type="ECO:0000256" key="6">
    <source>
        <dbReference type="ARBA" id="ARBA00018569"/>
    </source>
</evidence>
<evidence type="ECO:0000256" key="7">
    <source>
        <dbReference type="ARBA" id="ARBA00023027"/>
    </source>
</evidence>
<evidence type="ECO:0000256" key="4">
    <source>
        <dbReference type="ARBA" id="ARBA00007637"/>
    </source>
</evidence>
<dbReference type="PANTHER" id="PTHR43725:SF53">
    <property type="entry name" value="UDP-ARABINOSE 4-EPIMERASE 1"/>
    <property type="match status" value="1"/>
</dbReference>
<organism evidence="13 14">
    <name type="scientific">Cellulomonas soli</name>
    <dbReference type="NCBI Taxonomy" id="931535"/>
    <lineage>
        <taxon>Bacteria</taxon>
        <taxon>Bacillati</taxon>
        <taxon>Actinomycetota</taxon>
        <taxon>Actinomycetes</taxon>
        <taxon>Micrococcales</taxon>
        <taxon>Cellulomonadaceae</taxon>
        <taxon>Cellulomonas</taxon>
    </lineage>
</organism>
<dbReference type="Proteomes" id="UP000321798">
    <property type="component" value="Unassembled WGS sequence"/>
</dbReference>
<dbReference type="InterPro" id="IPR005886">
    <property type="entry name" value="UDP_G4E"/>
</dbReference>
<protein>
    <recommendedName>
        <fullName evidence="6">UDP-glucose 4-epimerase</fullName>
        <ecNumber evidence="5">5.1.3.2</ecNumber>
    </recommendedName>
    <alternativeName>
        <fullName evidence="11">Galactowaldenase</fullName>
    </alternativeName>
    <alternativeName>
        <fullName evidence="10">UDP-galactose 4-epimerase</fullName>
    </alternativeName>
</protein>
<evidence type="ECO:0000256" key="3">
    <source>
        <dbReference type="ARBA" id="ARBA00004947"/>
    </source>
</evidence>
<proteinExistence type="inferred from homology"/>
<comment type="catalytic activity">
    <reaction evidence="1">
        <text>UDP-alpha-D-glucose = UDP-alpha-D-galactose</text>
        <dbReference type="Rhea" id="RHEA:22168"/>
        <dbReference type="ChEBI" id="CHEBI:58885"/>
        <dbReference type="ChEBI" id="CHEBI:66914"/>
        <dbReference type="EC" id="5.1.3.2"/>
    </reaction>
</comment>
<comment type="caution">
    <text evidence="13">The sequence shown here is derived from an EMBL/GenBank/DDBJ whole genome shotgun (WGS) entry which is preliminary data.</text>
</comment>
<dbReference type="Gene3D" id="3.40.50.720">
    <property type="entry name" value="NAD(P)-binding Rossmann-like Domain"/>
    <property type="match status" value="1"/>
</dbReference>
<dbReference type="PANTHER" id="PTHR43725">
    <property type="entry name" value="UDP-GLUCOSE 4-EPIMERASE"/>
    <property type="match status" value="1"/>
</dbReference>
<accession>A0A512PHL8</accession>
<evidence type="ECO:0000259" key="12">
    <source>
        <dbReference type="Pfam" id="PF01370"/>
    </source>
</evidence>
<dbReference type="InterPro" id="IPR001509">
    <property type="entry name" value="Epimerase_deHydtase"/>
</dbReference>
<evidence type="ECO:0000256" key="9">
    <source>
        <dbReference type="ARBA" id="ARBA00023277"/>
    </source>
</evidence>
<dbReference type="GO" id="GO:0003978">
    <property type="term" value="F:UDP-glucose 4-epimerase activity"/>
    <property type="evidence" value="ECO:0007669"/>
    <property type="project" value="UniProtKB-EC"/>
</dbReference>
<reference evidence="13 14" key="1">
    <citation type="submission" date="2019-07" db="EMBL/GenBank/DDBJ databases">
        <title>Whole genome shotgun sequence of Cellulomonas soli NBRC 109434.</title>
        <authorList>
            <person name="Hosoyama A."/>
            <person name="Uohara A."/>
            <person name="Ohji S."/>
            <person name="Ichikawa N."/>
        </authorList>
    </citation>
    <scope>NUCLEOTIDE SEQUENCE [LARGE SCALE GENOMIC DNA]</scope>
    <source>
        <strain evidence="13 14">NBRC 109434</strain>
    </source>
</reference>
<sequence length="320" mass="33945">MTVLVTGGAGYIGAHVVRLARACGLEVLVVDDFSTGDVRRLDGTAWERLDLAARDCVPRLAEVMRTGRVTSVIHLAARKQVAESVARPLWYYQQNVAGLAHVLAAMELASVDRLVFSSSAAVYGEPDDPVVHEDAPTRPLSAYGETKLVGEWLVRAATRAWGLRGVSLRYFNVVGAGSPALRDTGTSNLVTQVMDRLSRGLAPQVFGTDYPTTDGSCVRDFVDVVDVADAHLAAIEYLERPARAHDVFNVGTGSGSSVLDVVTRLTAMAGSDLQAARAARRPGDVAVSVASVDRIAAELGWHARRGLADALAGAWSGARA</sequence>
<feature type="domain" description="NAD-dependent epimerase/dehydratase" evidence="12">
    <location>
        <begin position="3"/>
        <end position="251"/>
    </location>
</feature>
<evidence type="ECO:0000256" key="10">
    <source>
        <dbReference type="ARBA" id="ARBA00031367"/>
    </source>
</evidence>
<keyword evidence="9" id="KW-0119">Carbohydrate metabolism</keyword>
<keyword evidence="14" id="KW-1185">Reference proteome</keyword>
<comment type="similarity">
    <text evidence="4">Belongs to the NAD(P)-dependent epimerase/dehydratase family.</text>
</comment>
<dbReference type="OrthoDB" id="9801785at2"/>
<comment type="cofactor">
    <cofactor evidence="2">
        <name>NAD(+)</name>
        <dbReference type="ChEBI" id="CHEBI:57540"/>
    </cofactor>
</comment>
<evidence type="ECO:0000256" key="1">
    <source>
        <dbReference type="ARBA" id="ARBA00000083"/>
    </source>
</evidence>
<dbReference type="EMBL" id="BKAL01000014">
    <property type="protein sequence ID" value="GEP70622.1"/>
    <property type="molecule type" value="Genomic_DNA"/>
</dbReference>
<evidence type="ECO:0000313" key="13">
    <source>
        <dbReference type="EMBL" id="GEP70622.1"/>
    </source>
</evidence>
<keyword evidence="8" id="KW-0413">Isomerase</keyword>
<dbReference type="UniPathway" id="UPA00214"/>
<name>A0A512PHL8_9CELL</name>
<keyword evidence="7" id="KW-0520">NAD</keyword>
<comment type="pathway">
    <text evidence="3">Carbohydrate metabolism; galactose metabolism.</text>
</comment>
<dbReference type="RefSeq" id="WP_146954391.1">
    <property type="nucleotide sequence ID" value="NZ_BAABBJ010000016.1"/>
</dbReference>